<accession>A0A7R9KPR7</accession>
<dbReference type="InterPro" id="IPR019927">
    <property type="entry name" value="Ribosomal_uL3_bac/org-type"/>
</dbReference>
<dbReference type="EMBL" id="CAJPIZ010003268">
    <property type="protein sequence ID" value="CAG2106139.1"/>
    <property type="molecule type" value="Genomic_DNA"/>
</dbReference>
<dbReference type="Gene3D" id="2.40.30.10">
    <property type="entry name" value="Translation factors"/>
    <property type="match status" value="2"/>
</dbReference>
<comment type="similarity">
    <text evidence="1">Belongs to the universal ribosomal protein uL3 family.</text>
</comment>
<dbReference type="SUPFAM" id="SSF50447">
    <property type="entry name" value="Translation proteins"/>
    <property type="match status" value="1"/>
</dbReference>
<sequence>MSFISMILSTNSQLVRNVWQISTKQTTCVNADLLRPSMVWLDQKRCGHLTVNTRKRRKTHPFFWWGRSRRREDIPHKTYISKDNEQFVDTYIKDKYGLAATESPIKGVELSREEFTDDSKRCGLIARKIGHYPMWTKSGQRLLTTVLHVVDNHVIKYHSPEEWALICRPFYTHHKFNGLGVCVVGAESADPRGFTSLYRGLFNESGVMPKNKLTRFFVTPNARLTPGTPLVAAHFRVGDYVDVWGKTIDQGFQGVVKRWNFKGQDKYRGVTKAHKRPGTIGRGRKVMGPWKGHPMAGHMGRERRVLKGLKIWRINTKHNVIWVHGPAVPGECHSWVYLYDSSAEDKRITVENPPPFPTYYLEDSKEALPEEIYDKELQAFDEPTIIFEETEAERKAALAAAKATKKAKIAKIR</sequence>
<dbReference type="EMBL" id="OC857843">
    <property type="protein sequence ID" value="CAD7625709.1"/>
    <property type="molecule type" value="Genomic_DNA"/>
</dbReference>
<name>A0A7R9KPR7_9ACAR</name>
<evidence type="ECO:0000256" key="6">
    <source>
        <dbReference type="SAM" id="MobiDB-lite"/>
    </source>
</evidence>
<dbReference type="OrthoDB" id="274683at2759"/>
<dbReference type="InterPro" id="IPR000597">
    <property type="entry name" value="Ribosomal_uL3"/>
</dbReference>
<dbReference type="GO" id="GO:0006412">
    <property type="term" value="P:translation"/>
    <property type="evidence" value="ECO:0007669"/>
    <property type="project" value="InterPro"/>
</dbReference>
<reference evidence="7" key="1">
    <citation type="submission" date="2020-11" db="EMBL/GenBank/DDBJ databases">
        <authorList>
            <person name="Tran Van P."/>
        </authorList>
    </citation>
    <scope>NUCLEOTIDE SEQUENCE</scope>
</reference>
<evidence type="ECO:0000256" key="1">
    <source>
        <dbReference type="ARBA" id="ARBA00006540"/>
    </source>
</evidence>
<evidence type="ECO:0000256" key="4">
    <source>
        <dbReference type="ARBA" id="ARBA00035209"/>
    </source>
</evidence>
<dbReference type="GO" id="GO:0003735">
    <property type="term" value="F:structural constituent of ribosome"/>
    <property type="evidence" value="ECO:0007669"/>
    <property type="project" value="InterPro"/>
</dbReference>
<evidence type="ECO:0000256" key="2">
    <source>
        <dbReference type="ARBA" id="ARBA00022980"/>
    </source>
</evidence>
<dbReference type="GO" id="GO:0005762">
    <property type="term" value="C:mitochondrial large ribosomal subunit"/>
    <property type="evidence" value="ECO:0007669"/>
    <property type="project" value="TreeGrafter"/>
</dbReference>
<feature type="compositionally biased region" description="Basic residues" evidence="6">
    <location>
        <begin position="270"/>
        <end position="285"/>
    </location>
</feature>
<dbReference type="InterPro" id="IPR009000">
    <property type="entry name" value="Transl_B-barrel_sf"/>
</dbReference>
<keyword evidence="3" id="KW-0687">Ribonucleoprotein</keyword>
<evidence type="ECO:0000313" key="7">
    <source>
        <dbReference type="EMBL" id="CAD7625709.1"/>
    </source>
</evidence>
<feature type="region of interest" description="Disordered" evidence="6">
    <location>
        <begin position="270"/>
        <end position="294"/>
    </location>
</feature>
<dbReference type="PANTHER" id="PTHR11229">
    <property type="entry name" value="50S RIBOSOMAL PROTEIN L3"/>
    <property type="match status" value="1"/>
</dbReference>
<evidence type="ECO:0000256" key="3">
    <source>
        <dbReference type="ARBA" id="ARBA00023274"/>
    </source>
</evidence>
<proteinExistence type="inferred from homology"/>
<dbReference type="Proteomes" id="UP000759131">
    <property type="component" value="Unassembled WGS sequence"/>
</dbReference>
<keyword evidence="8" id="KW-1185">Reference proteome</keyword>
<keyword evidence="2" id="KW-0689">Ribosomal protein</keyword>
<evidence type="ECO:0000256" key="5">
    <source>
        <dbReference type="ARBA" id="ARBA00035396"/>
    </source>
</evidence>
<dbReference type="Pfam" id="PF00297">
    <property type="entry name" value="Ribosomal_L3"/>
    <property type="match status" value="1"/>
</dbReference>
<protein>
    <recommendedName>
        <fullName evidence="4">Large ribosomal subunit protein uL3m</fullName>
    </recommendedName>
    <alternativeName>
        <fullName evidence="5">39S ribosomal protein L3, mitochondrial</fullName>
    </alternativeName>
</protein>
<evidence type="ECO:0000313" key="8">
    <source>
        <dbReference type="Proteomes" id="UP000759131"/>
    </source>
</evidence>
<organism evidence="7">
    <name type="scientific">Medioppia subpectinata</name>
    <dbReference type="NCBI Taxonomy" id="1979941"/>
    <lineage>
        <taxon>Eukaryota</taxon>
        <taxon>Metazoa</taxon>
        <taxon>Ecdysozoa</taxon>
        <taxon>Arthropoda</taxon>
        <taxon>Chelicerata</taxon>
        <taxon>Arachnida</taxon>
        <taxon>Acari</taxon>
        <taxon>Acariformes</taxon>
        <taxon>Sarcoptiformes</taxon>
        <taxon>Oribatida</taxon>
        <taxon>Brachypylina</taxon>
        <taxon>Oppioidea</taxon>
        <taxon>Oppiidae</taxon>
        <taxon>Medioppia</taxon>
    </lineage>
</organism>
<dbReference type="PANTHER" id="PTHR11229:SF8">
    <property type="entry name" value="LARGE RIBOSOMAL SUBUNIT PROTEIN UL3M"/>
    <property type="match status" value="1"/>
</dbReference>
<gene>
    <name evidence="7" type="ORF">OSB1V03_LOCUS6142</name>
</gene>
<dbReference type="AlphaFoldDB" id="A0A7R9KPR7"/>